<dbReference type="InterPro" id="IPR034204">
    <property type="entry name" value="PfSUB1-like_cat_dom"/>
</dbReference>
<evidence type="ECO:0000259" key="8">
    <source>
        <dbReference type="Pfam" id="PF00082"/>
    </source>
</evidence>
<dbReference type="PROSITE" id="PS00137">
    <property type="entry name" value="SUBTILASE_HIS"/>
    <property type="match status" value="1"/>
</dbReference>
<protein>
    <submittedName>
        <fullName evidence="10">Subtilase family protein</fullName>
    </submittedName>
</protein>
<dbReference type="PANTHER" id="PTHR43399:SF4">
    <property type="entry name" value="CELL WALL-ASSOCIATED PROTEASE"/>
    <property type="match status" value="1"/>
</dbReference>
<keyword evidence="4 5" id="KW-0720">Serine protease</keyword>
<evidence type="ECO:0000256" key="2">
    <source>
        <dbReference type="ARBA" id="ARBA00022670"/>
    </source>
</evidence>
<dbReference type="PRINTS" id="PR00723">
    <property type="entry name" value="SUBTILISIN"/>
</dbReference>
<feature type="domain" description="Fervidolysin-like N-terminal prodomain" evidence="9">
    <location>
        <begin position="28"/>
        <end position="77"/>
    </location>
</feature>
<dbReference type="Proteomes" id="UP000192907">
    <property type="component" value="Unassembled WGS sequence"/>
</dbReference>
<dbReference type="InterPro" id="IPR022398">
    <property type="entry name" value="Peptidase_S8_His-AS"/>
</dbReference>
<keyword evidence="11" id="KW-1185">Reference proteome</keyword>
<dbReference type="GO" id="GO:0006508">
    <property type="term" value="P:proteolysis"/>
    <property type="evidence" value="ECO:0007669"/>
    <property type="project" value="UniProtKB-KW"/>
</dbReference>
<evidence type="ECO:0000256" key="7">
    <source>
        <dbReference type="SAM" id="MobiDB-lite"/>
    </source>
</evidence>
<evidence type="ECO:0000313" key="11">
    <source>
        <dbReference type="Proteomes" id="UP000192907"/>
    </source>
</evidence>
<dbReference type="InterPro" id="IPR023828">
    <property type="entry name" value="Peptidase_S8_Ser-AS"/>
</dbReference>
<dbReference type="CDD" id="cd07473">
    <property type="entry name" value="Peptidases_S8_Subtilisin_like"/>
    <property type="match status" value="1"/>
</dbReference>
<dbReference type="InterPro" id="IPR000209">
    <property type="entry name" value="Peptidase_S8/S53_dom"/>
</dbReference>
<organism evidence="10 11">
    <name type="scientific">Pseudobacteriovorax antillogorgiicola</name>
    <dbReference type="NCBI Taxonomy" id="1513793"/>
    <lineage>
        <taxon>Bacteria</taxon>
        <taxon>Pseudomonadati</taxon>
        <taxon>Bdellovibrionota</taxon>
        <taxon>Oligoflexia</taxon>
        <taxon>Oligoflexales</taxon>
        <taxon>Pseudobacteriovoracaceae</taxon>
        <taxon>Pseudobacteriovorax</taxon>
    </lineage>
</organism>
<dbReference type="PANTHER" id="PTHR43399">
    <property type="entry name" value="SUBTILISIN-RELATED"/>
    <property type="match status" value="1"/>
</dbReference>
<comment type="similarity">
    <text evidence="1 5 6">Belongs to the peptidase S8 family.</text>
</comment>
<reference evidence="11" key="1">
    <citation type="submission" date="2017-04" db="EMBL/GenBank/DDBJ databases">
        <authorList>
            <person name="Varghese N."/>
            <person name="Submissions S."/>
        </authorList>
    </citation>
    <scope>NUCLEOTIDE SEQUENCE [LARGE SCALE GENOMIC DNA]</scope>
    <source>
        <strain evidence="11">RKEM611</strain>
    </source>
</reference>
<accession>A0A1Y6CG21</accession>
<proteinExistence type="inferred from homology"/>
<dbReference type="InterPro" id="IPR036852">
    <property type="entry name" value="Peptidase_S8/S53_dom_sf"/>
</dbReference>
<evidence type="ECO:0000259" key="9">
    <source>
        <dbReference type="Pfam" id="PF22148"/>
    </source>
</evidence>
<keyword evidence="2 5" id="KW-0645">Protease</keyword>
<dbReference type="PROSITE" id="PS00136">
    <property type="entry name" value="SUBTILASE_ASP"/>
    <property type="match status" value="1"/>
</dbReference>
<dbReference type="RefSeq" id="WP_132323048.1">
    <property type="nucleotide sequence ID" value="NZ_FWZT01000021.1"/>
</dbReference>
<dbReference type="PROSITE" id="PS00138">
    <property type="entry name" value="SUBTILASE_SER"/>
    <property type="match status" value="1"/>
</dbReference>
<name>A0A1Y6CG21_9BACT</name>
<dbReference type="PROSITE" id="PS51892">
    <property type="entry name" value="SUBTILASE"/>
    <property type="match status" value="1"/>
</dbReference>
<dbReference type="OrthoDB" id="5288680at2"/>
<dbReference type="GO" id="GO:0004252">
    <property type="term" value="F:serine-type endopeptidase activity"/>
    <property type="evidence" value="ECO:0007669"/>
    <property type="project" value="UniProtKB-UniRule"/>
</dbReference>
<feature type="active site" description="Charge relay system" evidence="5">
    <location>
        <position position="209"/>
    </location>
</feature>
<sequence length="435" mass="46212">MLIKSLAVTAGILWTGAAWSSIDMGSLSQSHVDGELIITFSEGVSHEEKLAILEASGASLIKEFKSSNAALVKVEGTGQENTLEAAGMFARTNAIARIGLNRIFKINARPSDPSFSRQYQYDLIGAEEAWDITTGSKDIVVGVIDTGIVYNHPDLEENIWRNPGETGLDDDGNDKSTNGIDDDGNGYVDDFRGWDFAEDDNDPMDDHGHGTHCAGSIGAVSNNGEGIAGLNWNVTLVPLRFITARGEGTEADAIEAIEYATMMGFDMTSNSWGGDAEGDGDGTDPLYEAIKKAGEAGQLFIAAAGNDGRDTDRRPTFPASYDLDTIISVASSDSRDRMSGFSNYGASTVDLLAPGSNVYSTIKRGWFGNYYGNMSGTSMAAPIVAGAAALIKSEFPKETPLELKARILDGAEPVSAGKGKLTTEGRLNVFRSLTL</sequence>
<evidence type="ECO:0000313" key="10">
    <source>
        <dbReference type="EMBL" id="SMF62006.1"/>
    </source>
</evidence>
<dbReference type="STRING" id="1513793.SAMN06296036_12117"/>
<gene>
    <name evidence="10" type="ORF">SAMN06296036_12117</name>
</gene>
<dbReference type="SUPFAM" id="SSF52743">
    <property type="entry name" value="Subtilisin-like"/>
    <property type="match status" value="1"/>
</dbReference>
<evidence type="ECO:0000256" key="6">
    <source>
        <dbReference type="RuleBase" id="RU003355"/>
    </source>
</evidence>
<dbReference type="Pfam" id="PF00082">
    <property type="entry name" value="Peptidase_S8"/>
    <property type="match status" value="1"/>
</dbReference>
<feature type="domain" description="Peptidase S8/S53" evidence="8">
    <location>
        <begin position="137"/>
        <end position="412"/>
    </location>
</feature>
<dbReference type="InterPro" id="IPR023827">
    <property type="entry name" value="Peptidase_S8_Asp-AS"/>
</dbReference>
<evidence type="ECO:0000256" key="3">
    <source>
        <dbReference type="ARBA" id="ARBA00022801"/>
    </source>
</evidence>
<dbReference type="Pfam" id="PF22148">
    <property type="entry name" value="Fervidolysin_NPro-like"/>
    <property type="match status" value="1"/>
</dbReference>
<dbReference type="Gene3D" id="3.40.50.200">
    <property type="entry name" value="Peptidase S8/S53 domain"/>
    <property type="match status" value="1"/>
</dbReference>
<feature type="active site" description="Charge relay system" evidence="5">
    <location>
        <position position="145"/>
    </location>
</feature>
<evidence type="ECO:0000256" key="1">
    <source>
        <dbReference type="ARBA" id="ARBA00011073"/>
    </source>
</evidence>
<feature type="region of interest" description="Disordered" evidence="7">
    <location>
        <begin position="161"/>
        <end position="184"/>
    </location>
</feature>
<dbReference type="InterPro" id="IPR051048">
    <property type="entry name" value="Peptidase_S8/S53_subtilisin"/>
</dbReference>
<keyword evidence="3 5" id="KW-0378">Hydrolase</keyword>
<dbReference type="EMBL" id="FWZT01000021">
    <property type="protein sequence ID" value="SMF62006.1"/>
    <property type="molecule type" value="Genomic_DNA"/>
</dbReference>
<feature type="active site" description="Charge relay system" evidence="5">
    <location>
        <position position="378"/>
    </location>
</feature>
<dbReference type="InterPro" id="IPR054399">
    <property type="entry name" value="Fervidolysin-like_N_prodom"/>
</dbReference>
<dbReference type="InterPro" id="IPR015500">
    <property type="entry name" value="Peptidase_S8_subtilisin-rel"/>
</dbReference>
<evidence type="ECO:0000256" key="5">
    <source>
        <dbReference type="PROSITE-ProRule" id="PRU01240"/>
    </source>
</evidence>
<evidence type="ECO:0000256" key="4">
    <source>
        <dbReference type="ARBA" id="ARBA00022825"/>
    </source>
</evidence>
<dbReference type="AlphaFoldDB" id="A0A1Y6CG21"/>